<dbReference type="InterPro" id="IPR035647">
    <property type="entry name" value="EFG_III/V"/>
</dbReference>
<dbReference type="Pfam" id="PF00009">
    <property type="entry name" value="GTP_EFTU"/>
    <property type="match status" value="1"/>
</dbReference>
<dbReference type="Gene3D" id="3.40.50.300">
    <property type="entry name" value="P-loop containing nucleotide triphosphate hydrolases"/>
    <property type="match status" value="1"/>
</dbReference>
<accession>A0ABN2U592</accession>
<dbReference type="SMART" id="SM00838">
    <property type="entry name" value="EFG_C"/>
    <property type="match status" value="1"/>
</dbReference>
<dbReference type="InterPro" id="IPR000640">
    <property type="entry name" value="EFG_V-like"/>
</dbReference>
<feature type="binding site" evidence="3">
    <location>
        <begin position="19"/>
        <end position="24"/>
    </location>
    <ligand>
        <name>GTP</name>
        <dbReference type="ChEBI" id="CHEBI:37565"/>
    </ligand>
</feature>
<feature type="domain" description="Tr-type G" evidence="4">
    <location>
        <begin position="7"/>
        <end position="224"/>
    </location>
</feature>
<keyword evidence="1 3" id="KW-0547">Nucleotide-binding</keyword>
<dbReference type="Gene3D" id="2.40.30.10">
    <property type="entry name" value="Translation factors"/>
    <property type="match status" value="1"/>
</dbReference>
<dbReference type="Gene3D" id="3.30.70.870">
    <property type="entry name" value="Elongation Factor G (Translational Gtpase), domain 3"/>
    <property type="match status" value="1"/>
</dbReference>
<dbReference type="PANTHER" id="PTHR42908:SF8">
    <property type="entry name" value="TR-TYPE G DOMAIN-CONTAINING PROTEIN"/>
    <property type="match status" value="1"/>
</dbReference>
<sequence length="634" mass="69196">MAKATRNDLRNVAIVAHVDHGKTTLVDAMLQQTNSFDAHAHIEERAMDSNELEREKGITILAKNTAISYNGVHAGGSPVTINVIDTPGHADFGGEVERGLSMVDGVVLLVDASEGPLPQTRFVLRKALEARMPVILLVNKTDRPDARIDEVVAESQDLLLGLASDLADDVPDLDLDAILDVPVVYASGRNGAASRTQPENGALPDNDDLEPLFEAILEHIPAPTYDDEHPLQAHVTNLDASPFLGRLALLRVFQGTIKKGQTVAWVKHDGSVQNVRVTELFLTKALDRFPAESAGPGDIAVVAGFEDIMIGDTLADPEDVRPLPVIAVDEPAISMTIGTNTSPLVGKVKGHKLTARMVKDRLDRELVGNVSLRVVDIGRPDAWEVQGRGELALAILVEQMRREGYELTVGKPQVVTKQVDGKLHEPFEHLTIDAPEEYLGAITQLLAARKGRMDNMSNHGTGWVRMEFVVPSRGLIGFRTEFMTTTRGTGIANAISHGYDEWAGQIVTRNNGSIVADRAGVVTPFAIIALQERMTFFVNPTEEVYEGMVIGENSRNDDMDVNITKEKKLTNMRSSTADTFESMTPSRQLSLEECLEFAREDECVEVTPTAVRIRKVELDATARARAASRLKKQG</sequence>
<dbReference type="Pfam" id="PF21018">
    <property type="entry name" value="BipA_C"/>
    <property type="match status" value="1"/>
</dbReference>
<dbReference type="PANTHER" id="PTHR42908">
    <property type="entry name" value="TRANSLATION ELONGATION FACTOR-RELATED"/>
    <property type="match status" value="1"/>
</dbReference>
<protein>
    <recommendedName>
        <fullName evidence="3">Large ribosomal subunit assembly factor BipA</fullName>
        <ecNumber evidence="3">3.6.5.-</ecNumber>
    </recommendedName>
    <alternativeName>
        <fullName evidence="3">GTP-binding protein BipA</fullName>
    </alternativeName>
</protein>
<dbReference type="CDD" id="cd03691">
    <property type="entry name" value="BipA_TypA_II"/>
    <property type="match status" value="1"/>
</dbReference>
<comment type="function">
    <text evidence="3">A 50S ribosomal subunit assembly protein with GTPase activity, required for 50S subunit assembly at low temperatures, may also play a role in translation. Binds GTP and analogs. Binds the 70S ribosome between the 30S and 50S subunits, in a similar position as ribosome-bound EF-G; it contacts a number of ribosomal proteins, both rRNAs and the A-site tRNA.</text>
</comment>
<evidence type="ECO:0000256" key="1">
    <source>
        <dbReference type="ARBA" id="ARBA00022741"/>
    </source>
</evidence>
<dbReference type="CDD" id="cd03710">
    <property type="entry name" value="BipA_TypA_C"/>
    <property type="match status" value="1"/>
</dbReference>
<dbReference type="InterPro" id="IPR047041">
    <property type="entry name" value="BipA_GTP-bd_dom"/>
</dbReference>
<dbReference type="NCBIfam" id="TIGR01394">
    <property type="entry name" value="TypA_BipA"/>
    <property type="match status" value="1"/>
</dbReference>
<keyword evidence="3" id="KW-0378">Hydrolase</keyword>
<dbReference type="Proteomes" id="UP001501196">
    <property type="component" value="Unassembled WGS sequence"/>
</dbReference>
<gene>
    <name evidence="5" type="primary">typA</name>
    <name evidence="3" type="synonym">bipA</name>
    <name evidence="5" type="ORF">GCM10009819_09840</name>
</gene>
<dbReference type="InterPro" id="IPR048876">
    <property type="entry name" value="BipA_C"/>
</dbReference>
<dbReference type="InterPro" id="IPR006298">
    <property type="entry name" value="BipA"/>
</dbReference>
<dbReference type="InterPro" id="IPR005225">
    <property type="entry name" value="Small_GTP-bd"/>
</dbReference>
<keyword evidence="3" id="KW-0963">Cytoplasm</keyword>
<dbReference type="InterPro" id="IPR047042">
    <property type="entry name" value="BipA_II"/>
</dbReference>
<dbReference type="Pfam" id="PF03144">
    <property type="entry name" value="GTP_EFTU_D2"/>
    <property type="match status" value="1"/>
</dbReference>
<keyword evidence="2 3" id="KW-0342">GTP-binding</keyword>
<evidence type="ECO:0000256" key="2">
    <source>
        <dbReference type="ARBA" id="ARBA00023134"/>
    </source>
</evidence>
<evidence type="ECO:0000259" key="4">
    <source>
        <dbReference type="PROSITE" id="PS51722"/>
    </source>
</evidence>
<dbReference type="SUPFAM" id="SSF52540">
    <property type="entry name" value="P-loop containing nucleoside triphosphate hydrolases"/>
    <property type="match status" value="1"/>
</dbReference>
<dbReference type="PROSITE" id="PS00301">
    <property type="entry name" value="G_TR_1"/>
    <property type="match status" value="1"/>
</dbReference>
<dbReference type="SUPFAM" id="SSF54980">
    <property type="entry name" value="EF-G C-terminal domain-like"/>
    <property type="match status" value="2"/>
</dbReference>
<dbReference type="PRINTS" id="PR00315">
    <property type="entry name" value="ELONGATNFCT"/>
</dbReference>
<evidence type="ECO:0000256" key="3">
    <source>
        <dbReference type="HAMAP-Rule" id="MF_00849"/>
    </source>
</evidence>
<dbReference type="PROSITE" id="PS51722">
    <property type="entry name" value="G_TR_2"/>
    <property type="match status" value="1"/>
</dbReference>
<dbReference type="InterPro" id="IPR000795">
    <property type="entry name" value="T_Tr_GTP-bd_dom"/>
</dbReference>
<dbReference type="SUPFAM" id="SSF50447">
    <property type="entry name" value="Translation proteins"/>
    <property type="match status" value="1"/>
</dbReference>
<dbReference type="Pfam" id="PF00679">
    <property type="entry name" value="EFG_C"/>
    <property type="match status" value="1"/>
</dbReference>
<dbReference type="Gene3D" id="2.40.50.250">
    <property type="entry name" value="bipa protein"/>
    <property type="match status" value="1"/>
</dbReference>
<dbReference type="HAMAP" id="MF_00849">
    <property type="entry name" value="BipA"/>
    <property type="match status" value="1"/>
</dbReference>
<dbReference type="EC" id="3.6.5.-" evidence="3"/>
<comment type="subunit">
    <text evidence="3">Monomer.</text>
</comment>
<comment type="catalytic activity">
    <reaction evidence="3">
        <text>GTP + H2O = GDP + phosphate + H(+)</text>
        <dbReference type="Rhea" id="RHEA:19669"/>
        <dbReference type="ChEBI" id="CHEBI:15377"/>
        <dbReference type="ChEBI" id="CHEBI:15378"/>
        <dbReference type="ChEBI" id="CHEBI:37565"/>
        <dbReference type="ChEBI" id="CHEBI:43474"/>
        <dbReference type="ChEBI" id="CHEBI:58189"/>
    </reaction>
</comment>
<comment type="subcellular location">
    <subcellularLocation>
        <location evidence="3">Cytoplasm</location>
    </subcellularLocation>
    <text evidence="3">Binds to ribosomes.</text>
</comment>
<dbReference type="InterPro" id="IPR009000">
    <property type="entry name" value="Transl_B-barrel_sf"/>
</dbReference>
<dbReference type="CDD" id="cd01891">
    <property type="entry name" value="TypA_BipA"/>
    <property type="match status" value="1"/>
</dbReference>
<dbReference type="InterPro" id="IPR042116">
    <property type="entry name" value="TypA/BipA_C"/>
</dbReference>
<keyword evidence="6" id="KW-1185">Reference proteome</keyword>
<dbReference type="RefSeq" id="WP_344369878.1">
    <property type="nucleotide sequence ID" value="NZ_BAAAPW010000001.1"/>
</dbReference>
<keyword evidence="3" id="KW-0699">rRNA-binding</keyword>
<reference evidence="5 6" key="1">
    <citation type="journal article" date="2019" name="Int. J. Syst. Evol. Microbiol.">
        <title>The Global Catalogue of Microorganisms (GCM) 10K type strain sequencing project: providing services to taxonomists for standard genome sequencing and annotation.</title>
        <authorList>
            <consortium name="The Broad Institute Genomics Platform"/>
            <consortium name="The Broad Institute Genome Sequencing Center for Infectious Disease"/>
            <person name="Wu L."/>
            <person name="Ma J."/>
        </authorList>
    </citation>
    <scope>NUCLEOTIDE SEQUENCE [LARGE SCALE GENOMIC DNA]</scope>
    <source>
        <strain evidence="5 6">JCM 15672</strain>
    </source>
</reference>
<dbReference type="InterPro" id="IPR004161">
    <property type="entry name" value="EFTu-like_2"/>
</dbReference>
<dbReference type="CDD" id="cd16263">
    <property type="entry name" value="BipA_III"/>
    <property type="match status" value="1"/>
</dbReference>
<evidence type="ECO:0000313" key="5">
    <source>
        <dbReference type="EMBL" id="GAA2028260.1"/>
    </source>
</evidence>
<evidence type="ECO:0000313" key="6">
    <source>
        <dbReference type="Proteomes" id="UP001501196"/>
    </source>
</evidence>
<dbReference type="Gene3D" id="3.30.70.240">
    <property type="match status" value="1"/>
</dbReference>
<dbReference type="EMBL" id="BAAAPW010000001">
    <property type="protein sequence ID" value="GAA2028260.1"/>
    <property type="molecule type" value="Genomic_DNA"/>
</dbReference>
<dbReference type="InterPro" id="IPR035651">
    <property type="entry name" value="BipA_V"/>
</dbReference>
<comment type="similarity">
    <text evidence="3">Belongs to the TRAFAC class translation factor GTPase superfamily. Classic translation factor GTPase family. BipA subfamily.</text>
</comment>
<comment type="caution">
    <text evidence="5">The sequence shown here is derived from an EMBL/GenBank/DDBJ whole genome shotgun (WGS) entry which is preliminary data.</text>
</comment>
<organism evidence="5 6">
    <name type="scientific">Agromyces tropicus</name>
    <dbReference type="NCBI Taxonomy" id="555371"/>
    <lineage>
        <taxon>Bacteria</taxon>
        <taxon>Bacillati</taxon>
        <taxon>Actinomycetota</taxon>
        <taxon>Actinomycetes</taxon>
        <taxon>Micrococcales</taxon>
        <taxon>Microbacteriaceae</taxon>
        <taxon>Agromyces</taxon>
    </lineage>
</organism>
<keyword evidence="3" id="KW-0690">Ribosome biogenesis</keyword>
<dbReference type="NCBIfam" id="TIGR00231">
    <property type="entry name" value="small_GTP"/>
    <property type="match status" value="1"/>
</dbReference>
<name>A0ABN2U592_9MICO</name>
<dbReference type="InterPro" id="IPR047043">
    <property type="entry name" value="BipA_III"/>
</dbReference>
<feature type="binding site" evidence="3">
    <location>
        <begin position="139"/>
        <end position="142"/>
    </location>
    <ligand>
        <name>GTP</name>
        <dbReference type="ChEBI" id="CHEBI:37565"/>
    </ligand>
</feature>
<dbReference type="InterPro" id="IPR031157">
    <property type="entry name" value="G_TR_CS"/>
</dbReference>
<dbReference type="InterPro" id="IPR027417">
    <property type="entry name" value="P-loop_NTPase"/>
</dbReference>
<keyword evidence="3" id="KW-0694">RNA-binding</keyword>
<keyword evidence="3" id="KW-0820">tRNA-binding</keyword>
<proteinExistence type="inferred from homology"/>